<dbReference type="GO" id="GO:0043022">
    <property type="term" value="F:ribosome binding"/>
    <property type="evidence" value="ECO:0007669"/>
    <property type="project" value="TreeGrafter"/>
</dbReference>
<dbReference type="InterPro" id="IPR036611">
    <property type="entry name" value="Trigger_fac_ribosome-bd_sf"/>
</dbReference>
<dbReference type="InterPro" id="IPR027304">
    <property type="entry name" value="Trigger_fact/SurA_dom_sf"/>
</dbReference>
<dbReference type="GO" id="GO:0015031">
    <property type="term" value="P:protein transport"/>
    <property type="evidence" value="ECO:0007669"/>
    <property type="project" value="InterPro"/>
</dbReference>
<accession>A0A364Y015</accession>
<dbReference type="InterPro" id="IPR005215">
    <property type="entry name" value="Trig_fac"/>
</dbReference>
<gene>
    <name evidence="2" type="ORF">DQQ10_17925</name>
</gene>
<evidence type="ECO:0000313" key="2">
    <source>
        <dbReference type="EMBL" id="RAV99917.1"/>
    </source>
</evidence>
<feature type="domain" description="Trigger factor ribosome-binding bacterial" evidence="1">
    <location>
        <begin position="1"/>
        <end position="148"/>
    </location>
</feature>
<keyword evidence="3" id="KW-1185">Reference proteome</keyword>
<dbReference type="PANTHER" id="PTHR30560:SF3">
    <property type="entry name" value="TRIGGER FACTOR-LIKE PROTEIN TIG, CHLOROPLASTIC"/>
    <property type="match status" value="1"/>
</dbReference>
<comment type="caution">
    <text evidence="2">The sequence shown here is derived from an EMBL/GenBank/DDBJ whole genome shotgun (WGS) entry which is preliminary data.</text>
</comment>
<dbReference type="Pfam" id="PF05697">
    <property type="entry name" value="Trigger_N"/>
    <property type="match status" value="1"/>
</dbReference>
<sequence>MEITLNKTNSTEGLIKIKLTEGDYQPSVEEKVKDYAKKANIKGFRQGKVPSGVIKKMFGKSILVDEINSLLTSKISDYIKDNNLKILGEPLPNQEKSRDIDWDTQKDFEFEYQIGMVDEFSYDLSSKVKVTSHPINVDQAVIDDTISDLKKRFGKVSYPETSEAGDNLFGELTGANDFKREYAFIDTTKVEKKEQKKFVGLKKEDSVDFDIEKAISESAAISQLLGIPEEEAKDARGKYTLKVTNISRTEPAEVNTELFDRVFGKDAVTTEADFLGKVKETISDNYKRESEHFLDHNIEDYFINHTNITLPSDFLKTWLKATSKGEITDAVLDNEFNAYVRGLKWDLIKNKIADDNKIEVTTDEVRAKAKEMILAQFGGQAFAEQLGDRMDAIADNYLRNENGQNFMKLFNQLRHERILKFIKEKISVQEKPVSVEEFKKIVAEHKH</sequence>
<dbReference type="Gene3D" id="1.10.3120.10">
    <property type="entry name" value="Trigger factor, C-terminal domain"/>
    <property type="match status" value="1"/>
</dbReference>
<dbReference type="GO" id="GO:0043335">
    <property type="term" value="P:protein unfolding"/>
    <property type="evidence" value="ECO:0007669"/>
    <property type="project" value="TreeGrafter"/>
</dbReference>
<dbReference type="GO" id="GO:0044183">
    <property type="term" value="F:protein folding chaperone"/>
    <property type="evidence" value="ECO:0007669"/>
    <property type="project" value="TreeGrafter"/>
</dbReference>
<dbReference type="InterPro" id="IPR008881">
    <property type="entry name" value="Trigger_fac_ribosome-bd_bac"/>
</dbReference>
<dbReference type="SUPFAM" id="SSF102735">
    <property type="entry name" value="Trigger factor ribosome-binding domain"/>
    <property type="match status" value="1"/>
</dbReference>
<dbReference type="OrthoDB" id="9767721at2"/>
<evidence type="ECO:0000259" key="1">
    <source>
        <dbReference type="Pfam" id="PF05697"/>
    </source>
</evidence>
<dbReference type="RefSeq" id="WP_112748263.1">
    <property type="nucleotide sequence ID" value="NZ_QMFY01000009.1"/>
</dbReference>
<proteinExistence type="predicted"/>
<dbReference type="Proteomes" id="UP000251889">
    <property type="component" value="Unassembled WGS sequence"/>
</dbReference>
<dbReference type="EMBL" id="QMFY01000009">
    <property type="protein sequence ID" value="RAV99917.1"/>
    <property type="molecule type" value="Genomic_DNA"/>
</dbReference>
<dbReference type="InterPro" id="IPR037041">
    <property type="entry name" value="Trigger_fac_C_sf"/>
</dbReference>
<evidence type="ECO:0000313" key="3">
    <source>
        <dbReference type="Proteomes" id="UP000251889"/>
    </source>
</evidence>
<dbReference type="GO" id="GO:0051083">
    <property type="term" value="P:'de novo' cotranslational protein folding"/>
    <property type="evidence" value="ECO:0007669"/>
    <property type="project" value="TreeGrafter"/>
</dbReference>
<name>A0A364Y015_9BACT</name>
<dbReference type="AlphaFoldDB" id="A0A364Y015"/>
<dbReference type="SUPFAM" id="SSF109998">
    <property type="entry name" value="Triger factor/SurA peptide-binding domain-like"/>
    <property type="match status" value="1"/>
</dbReference>
<dbReference type="PANTHER" id="PTHR30560">
    <property type="entry name" value="TRIGGER FACTOR CHAPERONE AND PEPTIDYL-PROLYL CIS/TRANS ISOMERASE"/>
    <property type="match status" value="1"/>
</dbReference>
<organism evidence="2 3">
    <name type="scientific">Pseudochryseolinea flava</name>
    <dbReference type="NCBI Taxonomy" id="2059302"/>
    <lineage>
        <taxon>Bacteria</taxon>
        <taxon>Pseudomonadati</taxon>
        <taxon>Bacteroidota</taxon>
        <taxon>Cytophagia</taxon>
        <taxon>Cytophagales</taxon>
        <taxon>Fulvivirgaceae</taxon>
        <taxon>Pseudochryseolinea</taxon>
    </lineage>
</organism>
<dbReference type="GO" id="GO:0003755">
    <property type="term" value="F:peptidyl-prolyl cis-trans isomerase activity"/>
    <property type="evidence" value="ECO:0007669"/>
    <property type="project" value="TreeGrafter"/>
</dbReference>
<dbReference type="Gene3D" id="3.30.70.1050">
    <property type="entry name" value="Trigger factor ribosome-binding domain"/>
    <property type="match status" value="1"/>
</dbReference>
<reference evidence="2 3" key="1">
    <citation type="submission" date="2018-06" db="EMBL/GenBank/DDBJ databases">
        <title>Chryseolinea flavus sp. nov., a member of the phylum Bacteroidetes isolated from soil.</title>
        <authorList>
            <person name="Li Y."/>
            <person name="Wang J."/>
        </authorList>
    </citation>
    <scope>NUCLEOTIDE SEQUENCE [LARGE SCALE GENOMIC DNA]</scope>
    <source>
        <strain evidence="2 3">SDU1-6</strain>
    </source>
</reference>
<protein>
    <submittedName>
        <fullName evidence="2">Trigger factor</fullName>
    </submittedName>
</protein>